<evidence type="ECO:0008006" key="5">
    <source>
        <dbReference type="Google" id="ProtNLM"/>
    </source>
</evidence>
<keyword evidence="4" id="KW-1185">Reference proteome</keyword>
<feature type="compositionally biased region" description="Polar residues" evidence="2">
    <location>
        <begin position="249"/>
        <end position="277"/>
    </location>
</feature>
<feature type="compositionally biased region" description="Gly residues" evidence="2">
    <location>
        <begin position="328"/>
        <end position="342"/>
    </location>
</feature>
<evidence type="ECO:0000256" key="2">
    <source>
        <dbReference type="SAM" id="MobiDB-lite"/>
    </source>
</evidence>
<feature type="compositionally biased region" description="Gly residues" evidence="2">
    <location>
        <begin position="297"/>
        <end position="310"/>
    </location>
</feature>
<feature type="compositionally biased region" description="Pro residues" evidence="2">
    <location>
        <begin position="444"/>
        <end position="465"/>
    </location>
</feature>
<dbReference type="Proteomes" id="UP000192293">
    <property type="component" value="Unassembled WGS sequence"/>
</dbReference>
<feature type="compositionally biased region" description="Gly residues" evidence="2">
    <location>
        <begin position="196"/>
        <end position="206"/>
    </location>
</feature>
<feature type="compositionally biased region" description="Low complexity" evidence="2">
    <location>
        <begin position="378"/>
        <end position="390"/>
    </location>
</feature>
<protein>
    <recommendedName>
        <fullName evidence="5">Secretion protein EspK</fullName>
    </recommendedName>
</protein>
<accession>A0ABX3S5D0</accession>
<evidence type="ECO:0000313" key="4">
    <source>
        <dbReference type="Proteomes" id="UP000192293"/>
    </source>
</evidence>
<feature type="compositionally biased region" description="Pro residues" evidence="2">
    <location>
        <begin position="393"/>
        <end position="416"/>
    </location>
</feature>
<organism evidence="3 4">
    <name type="scientific">Mycobacterium bouchedurhonense</name>
    <dbReference type="NCBI Taxonomy" id="701041"/>
    <lineage>
        <taxon>Bacteria</taxon>
        <taxon>Bacillati</taxon>
        <taxon>Actinomycetota</taxon>
        <taxon>Actinomycetes</taxon>
        <taxon>Mycobacteriales</taxon>
        <taxon>Mycobacteriaceae</taxon>
        <taxon>Mycobacterium</taxon>
        <taxon>Mycobacterium avium complex (MAC)</taxon>
    </lineage>
</organism>
<feature type="coiled-coil region" evidence="1">
    <location>
        <begin position="106"/>
        <end position="161"/>
    </location>
</feature>
<feature type="region of interest" description="Disordered" evidence="2">
    <location>
        <begin position="174"/>
        <end position="493"/>
    </location>
</feature>
<evidence type="ECO:0000256" key="1">
    <source>
        <dbReference type="SAM" id="Coils"/>
    </source>
</evidence>
<dbReference type="EMBL" id="MVHL01000092">
    <property type="protein sequence ID" value="ORA42075.1"/>
    <property type="molecule type" value="Genomic_DNA"/>
</dbReference>
<name>A0ABX3S5D0_MYCBC</name>
<evidence type="ECO:0000313" key="3">
    <source>
        <dbReference type="EMBL" id="ORA42075.1"/>
    </source>
</evidence>
<reference evidence="3 4" key="1">
    <citation type="submission" date="2017-02" db="EMBL/GenBank/DDBJ databases">
        <title>The new phylogeny of genus Mycobacterium.</title>
        <authorList>
            <person name="Tortoli E."/>
            <person name="Trovato A."/>
            <person name="Cirillo D.M."/>
        </authorList>
    </citation>
    <scope>NUCLEOTIDE SEQUENCE [LARGE SCALE GENOMIC DNA]</scope>
    <source>
        <strain evidence="3 4">DSM 45439</strain>
    </source>
</reference>
<comment type="caution">
    <text evidence="3">The sequence shown here is derived from an EMBL/GenBank/DDBJ whole genome shotgun (WGS) entry which is preliminary data.</text>
</comment>
<sequence length="792" mass="80371">MIQRPPSPHNLVGNNWPEIDETAVGAVGMQIIHAGSSAQTAETKAYEDGHAYHSVARLGLEPPINAAFRVGAMATNLVGWFGKGGAETEATAGSLTTTKVLIAIEVAAAEAIIAAKESEIAALQATSLRPEIRERRIQQLRNEIQQTINEAKRDIEALYNGLYTPTTPAPLGLTPLVFKGSPPVGSGNGTNRHGGESGPGAPGGGVKASPVDSNGSPAEKPQYDETAPSNQKPSTEPAQNTAKSDEVTKPQSQASGQLQPGQSETRVVPQKSGQLGTNGAGVAPQPPTSIGASTPGSGAGSGLSGVGGGVPKMAGLSPPSSPLPTSGLSGGGLPAGGSGLAGSGLPSSGSIPGGGAAGSPAAAPPPAQFLSGAAQGFASSAPVTSSAAAAQPFRPPPGSTMPAGPPPAVPSSPPPSAVGEQVVPAQSGASPPPISPQQAAAVPLAPPPAAGVPNPPAPPPAPPAAPSVAGPVGVPGSGGSGAPPTMPPPSVMNLGATNAALRAVRMGSHTIGGGLSATPEFAAATALVAALNDPALGWVQEWACAVFKQAGEKARFVIASREGLSWIPSGVYMPGGVIIAHLDDTIDWSIRKLWRGLKPPARVLAQYAHVIGEAPILVVARHRLGLAALFAKHTVIVADDKAVVDHNHNPLRNPAGRHRLQVASPDDGWPWVQAIPEDKIAATMRYVASWVAESHDRAFGVDGLRGTTVQQISRSGGDELWAAVGMKMHKQRSEIMTSGKYDAPEPLAEGWNKELVAAEQQLRGWETLWLAQREPTRETLADMVYSALAATR</sequence>
<proteinExistence type="predicted"/>
<feature type="compositionally biased region" description="Low complexity" evidence="2">
    <location>
        <begin position="314"/>
        <end position="327"/>
    </location>
</feature>
<gene>
    <name evidence="3" type="ORF">BST19_26450</name>
</gene>
<keyword evidence="1" id="KW-0175">Coiled coil</keyword>
<feature type="compositionally biased region" description="Polar residues" evidence="2">
    <location>
        <begin position="227"/>
        <end position="242"/>
    </location>
</feature>